<reference evidence="2" key="1">
    <citation type="journal article" date="2019" name="Int. J. Syst. Evol. Microbiol.">
        <title>The Global Catalogue of Microorganisms (GCM) 10K type strain sequencing project: providing services to taxonomists for standard genome sequencing and annotation.</title>
        <authorList>
            <consortium name="The Broad Institute Genomics Platform"/>
            <consortium name="The Broad Institute Genome Sequencing Center for Infectious Disease"/>
            <person name="Wu L."/>
            <person name="Ma J."/>
        </authorList>
    </citation>
    <scope>NUCLEOTIDE SEQUENCE [LARGE SCALE GENOMIC DNA]</scope>
    <source>
        <strain evidence="2">KCTC 52298</strain>
    </source>
</reference>
<sequence length="180" mass="21948">MNEYQKYLEQFKQDLQRLSEQTISDIRDILMDKSIVYQYKRTNEDIVVYLFEYDFELLDLTFYGLDKNLSQYTEHISIPSKFPEKDWKTITRNSIYSFESEKTMKRYDDNVDKDESRLYDSYFDEKNDAFENWFFDCWKEASQDIELQKGMYFSIHDTGDRIDLSTMTEVSEEEIVKRLE</sequence>
<gene>
    <name evidence="1" type="ORF">ACFSQW_22130</name>
</gene>
<evidence type="ECO:0008006" key="3">
    <source>
        <dbReference type="Google" id="ProtNLM"/>
    </source>
</evidence>
<keyword evidence="2" id="KW-1185">Reference proteome</keyword>
<organism evidence="1 2">
    <name type="scientific">Sphingobacterium tabacisoli</name>
    <dbReference type="NCBI Taxonomy" id="2044855"/>
    <lineage>
        <taxon>Bacteria</taxon>
        <taxon>Pseudomonadati</taxon>
        <taxon>Bacteroidota</taxon>
        <taxon>Sphingobacteriia</taxon>
        <taxon>Sphingobacteriales</taxon>
        <taxon>Sphingobacteriaceae</taxon>
        <taxon>Sphingobacterium</taxon>
    </lineage>
</organism>
<accession>A0ABW5LAP0</accession>
<dbReference type="EMBL" id="JBHULD010000025">
    <property type="protein sequence ID" value="MFD2557105.1"/>
    <property type="molecule type" value="Genomic_DNA"/>
</dbReference>
<dbReference type="Proteomes" id="UP001597440">
    <property type="component" value="Unassembled WGS sequence"/>
</dbReference>
<dbReference type="RefSeq" id="WP_210354506.1">
    <property type="nucleotide sequence ID" value="NZ_JAEQMU010000002.1"/>
</dbReference>
<name>A0ABW5LAP0_9SPHI</name>
<protein>
    <recommendedName>
        <fullName evidence="3">DUF4303 domain-containing protein</fullName>
    </recommendedName>
</protein>
<proteinExistence type="predicted"/>
<evidence type="ECO:0000313" key="2">
    <source>
        <dbReference type="Proteomes" id="UP001597440"/>
    </source>
</evidence>
<comment type="caution">
    <text evidence="1">The sequence shown here is derived from an EMBL/GenBank/DDBJ whole genome shotgun (WGS) entry which is preliminary data.</text>
</comment>
<evidence type="ECO:0000313" key="1">
    <source>
        <dbReference type="EMBL" id="MFD2557105.1"/>
    </source>
</evidence>